<sequence>MLLKEEINNLEKYDGNAENQKVFSIYLNTHPDQGTKWKIELKNALKDLAYRTKHSDDHEEKNQAKEIIKKVETEIHNVEPELKRGLILFLTADESLLFKKLTHISLDTEFNWGDQPKLDQLKSLQGNYPYTGILVLQQDKARLIETEIGTIINEKDFILDIDTDDWREHQGPQGDDFTQGGSKRDEFKERVKANQERWLKNLASTVEINAKRNGWKQIYLAGEKEEIEKLRTLFNRDIDKVVTSNILNLNATEIINKVNEE</sequence>
<dbReference type="OrthoDB" id="5241360at2"/>
<dbReference type="InterPro" id="IPR040983">
    <property type="entry name" value="Bact_RF_family5"/>
</dbReference>
<name>A0A418IFB4_9STAP</name>
<dbReference type="Proteomes" id="UP000286317">
    <property type="component" value="Unassembled WGS sequence"/>
</dbReference>
<keyword evidence="2" id="KW-1185">Reference proteome</keyword>
<evidence type="ECO:0000313" key="1">
    <source>
        <dbReference type="EMBL" id="RIN00879.1"/>
    </source>
</evidence>
<reference evidence="1 2" key="1">
    <citation type="journal article" date="2016" name="Front. Microbiol.">
        <title>Comprehensive Phylogenetic Analysis of Bovine Non-aureus Staphylococci Species Based on Whole-Genome Sequencing.</title>
        <authorList>
            <person name="Naushad S."/>
            <person name="Barkema H.W."/>
            <person name="Luby C."/>
            <person name="Condas L.A."/>
            <person name="Nobrega D.B."/>
            <person name="Carson D.A."/>
            <person name="De Buck J."/>
        </authorList>
    </citation>
    <scope>NUCLEOTIDE SEQUENCE [LARGE SCALE GENOMIC DNA]</scope>
    <source>
        <strain evidence="1 2">SNUC 4554</strain>
    </source>
</reference>
<comment type="caution">
    <text evidence="1">The sequence shown here is derived from an EMBL/GenBank/DDBJ whole genome shotgun (WGS) entry which is preliminary data.</text>
</comment>
<evidence type="ECO:0000313" key="2">
    <source>
        <dbReference type="Proteomes" id="UP000286317"/>
    </source>
</evidence>
<accession>A0A418IFB4</accession>
<dbReference type="Pfam" id="PF18846">
    <property type="entry name" value="baeRF_family5"/>
    <property type="match status" value="1"/>
</dbReference>
<dbReference type="EMBL" id="QXUF01000045">
    <property type="protein sequence ID" value="RIN00879.1"/>
    <property type="molecule type" value="Genomic_DNA"/>
</dbReference>
<proteinExistence type="predicted"/>
<protein>
    <submittedName>
        <fullName evidence="1">Uncharacterized protein</fullName>
    </submittedName>
</protein>
<dbReference type="AlphaFoldDB" id="A0A418IFB4"/>
<dbReference type="GeneID" id="79050946"/>
<gene>
    <name evidence="1" type="ORF">BU112_07585</name>
</gene>
<organism evidence="1 2">
    <name type="scientific">Staphylococcus shinii</name>
    <dbReference type="NCBI Taxonomy" id="2912228"/>
    <lineage>
        <taxon>Bacteria</taxon>
        <taxon>Bacillati</taxon>
        <taxon>Bacillota</taxon>
        <taxon>Bacilli</taxon>
        <taxon>Bacillales</taxon>
        <taxon>Staphylococcaceae</taxon>
        <taxon>Staphylococcus</taxon>
    </lineage>
</organism>
<dbReference type="RefSeq" id="WP_039067140.1">
    <property type="nucleotide sequence ID" value="NZ_CP068712.1"/>
</dbReference>